<organism evidence="1 2">
    <name type="scientific">Penicillium malachiteum</name>
    <dbReference type="NCBI Taxonomy" id="1324776"/>
    <lineage>
        <taxon>Eukaryota</taxon>
        <taxon>Fungi</taxon>
        <taxon>Dikarya</taxon>
        <taxon>Ascomycota</taxon>
        <taxon>Pezizomycotina</taxon>
        <taxon>Eurotiomycetes</taxon>
        <taxon>Eurotiomycetidae</taxon>
        <taxon>Eurotiales</taxon>
        <taxon>Aspergillaceae</taxon>
        <taxon>Penicillium</taxon>
    </lineage>
</organism>
<proteinExistence type="predicted"/>
<keyword evidence="2" id="KW-1185">Reference proteome</keyword>
<dbReference type="Proteomes" id="UP001215712">
    <property type="component" value="Unassembled WGS sequence"/>
</dbReference>
<comment type="caution">
    <text evidence="1">The sequence shown here is derived from an EMBL/GenBank/DDBJ whole genome shotgun (WGS) entry which is preliminary data.</text>
</comment>
<dbReference type="EMBL" id="JAQJAN010000017">
    <property type="protein sequence ID" value="KAJ5709875.1"/>
    <property type="molecule type" value="Genomic_DNA"/>
</dbReference>
<accession>A0AAD6HED5</accession>
<reference evidence="1" key="1">
    <citation type="journal article" date="2023" name="IMA Fungus">
        <title>Comparative genomic study of the Penicillium genus elucidates a diverse pangenome and 15 lateral gene transfer events.</title>
        <authorList>
            <person name="Petersen C."/>
            <person name="Sorensen T."/>
            <person name="Nielsen M.R."/>
            <person name="Sondergaard T.E."/>
            <person name="Sorensen J.L."/>
            <person name="Fitzpatrick D.A."/>
            <person name="Frisvad J.C."/>
            <person name="Nielsen K.L."/>
        </authorList>
    </citation>
    <scope>NUCLEOTIDE SEQUENCE</scope>
    <source>
        <strain evidence="1">IBT 17514</strain>
    </source>
</reference>
<sequence length="240" mass="26968">MSSSILHQCPFCGHVSDISLSLPSFIENPHCIQCGLSVSESNGKMQDELAALFDQHMAIESRPEPPLPAPTYISQHYHHSTHVVPTPQVQVQVQVPVQDPPTPSPIETLWQHGIDPSTLGPRQLDLFIHADMEQQQRLVQTWQVYARSAGTLVDPSESRTVEMEMDDGKEEAEPYMAAGYDNQRTEPSTGQKYSSATDPVYKGHHWWEMAQDGPMESQYGAFQERNRYDMGGMAHPSLFH</sequence>
<evidence type="ECO:0000313" key="1">
    <source>
        <dbReference type="EMBL" id="KAJ5709875.1"/>
    </source>
</evidence>
<name>A0AAD6HED5_9EURO</name>
<reference evidence="1" key="2">
    <citation type="submission" date="2023-01" db="EMBL/GenBank/DDBJ databases">
        <authorList>
            <person name="Petersen C."/>
        </authorList>
    </citation>
    <scope>NUCLEOTIDE SEQUENCE</scope>
    <source>
        <strain evidence="1">IBT 17514</strain>
    </source>
</reference>
<gene>
    <name evidence="1" type="ORF">N7493_009467</name>
</gene>
<dbReference type="AlphaFoldDB" id="A0AAD6HED5"/>
<evidence type="ECO:0000313" key="2">
    <source>
        <dbReference type="Proteomes" id="UP001215712"/>
    </source>
</evidence>
<protein>
    <submittedName>
        <fullName evidence="1">Uncharacterized protein</fullName>
    </submittedName>
</protein>